<dbReference type="GO" id="GO:0015629">
    <property type="term" value="C:actin cytoskeleton"/>
    <property type="evidence" value="ECO:0007669"/>
    <property type="project" value="TreeGrafter"/>
</dbReference>
<dbReference type="WBParaSite" id="Gr19_v10_g16779.t1">
    <property type="protein sequence ID" value="Gr19_v10_g16779.t1"/>
    <property type="gene ID" value="Gr19_v10_g16779"/>
</dbReference>
<feature type="compositionally biased region" description="Low complexity" evidence="2">
    <location>
        <begin position="363"/>
        <end position="373"/>
    </location>
</feature>
<feature type="region of interest" description="Disordered" evidence="2">
    <location>
        <begin position="100"/>
        <end position="152"/>
    </location>
</feature>
<feature type="compositionally biased region" description="Low complexity" evidence="2">
    <location>
        <begin position="265"/>
        <end position="278"/>
    </location>
</feature>
<dbReference type="AlphaFoldDB" id="A0A914HGL7"/>
<dbReference type="PANTHER" id="PTHR47385">
    <property type="entry name" value="CALPONIN"/>
    <property type="match status" value="1"/>
</dbReference>
<dbReference type="InterPro" id="IPR000557">
    <property type="entry name" value="Calponin_repeat"/>
</dbReference>
<feature type="compositionally biased region" description="Polar residues" evidence="2">
    <location>
        <begin position="534"/>
        <end position="544"/>
    </location>
</feature>
<organism evidence="3 4">
    <name type="scientific">Globodera rostochiensis</name>
    <name type="common">Golden nematode worm</name>
    <name type="synonym">Heterodera rostochiensis</name>
    <dbReference type="NCBI Taxonomy" id="31243"/>
    <lineage>
        <taxon>Eukaryota</taxon>
        <taxon>Metazoa</taxon>
        <taxon>Ecdysozoa</taxon>
        <taxon>Nematoda</taxon>
        <taxon>Chromadorea</taxon>
        <taxon>Rhabditida</taxon>
        <taxon>Tylenchina</taxon>
        <taxon>Tylenchomorpha</taxon>
        <taxon>Tylenchoidea</taxon>
        <taxon>Heteroderidae</taxon>
        <taxon>Heteroderinae</taxon>
        <taxon>Globodera</taxon>
    </lineage>
</organism>
<keyword evidence="3" id="KW-1185">Reference proteome</keyword>
<evidence type="ECO:0000256" key="2">
    <source>
        <dbReference type="SAM" id="MobiDB-lite"/>
    </source>
</evidence>
<dbReference type="PROSITE" id="PS51122">
    <property type="entry name" value="CALPONIN_2"/>
    <property type="match status" value="7"/>
</dbReference>
<reference evidence="4" key="1">
    <citation type="submission" date="2022-11" db="UniProtKB">
        <authorList>
            <consortium name="WormBaseParasite"/>
        </authorList>
    </citation>
    <scope>IDENTIFICATION</scope>
</reference>
<name>A0A914HGL7_GLORO</name>
<dbReference type="GO" id="GO:0051015">
    <property type="term" value="F:actin filament binding"/>
    <property type="evidence" value="ECO:0007669"/>
    <property type="project" value="TreeGrafter"/>
</dbReference>
<feature type="compositionally biased region" description="Basic and acidic residues" evidence="2">
    <location>
        <begin position="208"/>
        <end position="222"/>
    </location>
</feature>
<protein>
    <submittedName>
        <fullName evidence="4">Calponin-like protein OV9M</fullName>
    </submittedName>
</protein>
<evidence type="ECO:0000313" key="4">
    <source>
        <dbReference type="WBParaSite" id="Gr19_v10_g16779.t1"/>
    </source>
</evidence>
<dbReference type="Proteomes" id="UP000887572">
    <property type="component" value="Unplaced"/>
</dbReference>
<dbReference type="GO" id="GO:0007015">
    <property type="term" value="P:actin filament organization"/>
    <property type="evidence" value="ECO:0007669"/>
    <property type="project" value="TreeGrafter"/>
</dbReference>
<evidence type="ECO:0000313" key="3">
    <source>
        <dbReference type="Proteomes" id="UP000887572"/>
    </source>
</evidence>
<feature type="compositionally biased region" description="Basic and acidic residues" evidence="2">
    <location>
        <begin position="251"/>
        <end position="263"/>
    </location>
</feature>
<dbReference type="InterPro" id="IPR050606">
    <property type="entry name" value="Calponin-like"/>
</dbReference>
<sequence length="850" mass="95804">MCPFYVVAEPPPPLHQPGDRANGFGPHGDRANGFRPQSNPEGGFGAQQGVVPQGHHRQYGRLVAVQSTWEAWHRATTDHSPTDQQTMLPPMTKHSAALQKQHPAMAPHSATLPRAHSMPASRPWTPTINTSFHGQQQLPTPPATPSPRRTDEEDHAVPMLTDYSWRVTKSGDRRQIDESDWVVPYSWRQPVVHWRVSSSVRNWTELERCEREWSQRRPERGPRRGKSPPRYGRYAEFVEPRMAQQQQQPFDQKDHQQFVDSRMEQQQQQQRPPSQQQRVGAVQGDQQQPRMAPQQQQFMAPQQQQVGAVQGNQQLPKMAPQQQQFVAPQQQQAGAVQRDTPQPQQQIGAVYGDQHLPRSASHQQQFVAAPQQQRIGAVQQGDQQLQPAQSIDAIQQQPPNLMYSKIVPKQQHQTETVHWAPKQHQQFHQGQADVDDVQSSHGQKPGEEEAGVNHWEWQERSVHIPSGNPGRKDPQNLAFRSDYDEEAPNATMETKVSGGGAAPKRVGRWTLAQLRQTDGIIPSQAGWNKGDSQKLMTNFGTPRNTTTKVKVENLAEIPEDILLKGHGEVRLQSGTNRFASQKGFVAFGTGRDVCREGVNVNVLPGDLEPLPEEKIRASDGIVRLQAGTNKFDSQKGMTLFGTGRRETTRMLDSKHPDYSHERDIDNTEIPLQMGTNKFASQKGMTGFGTNRRETTKMLDTSHPEYSHEQSIDQTSIPYQMGSNKYASQKGMTGFGQPRWEVLDPSISYQNRKSQGMVRLQSGTNRFASQAGMTGFGTPRNTTYEAEAGELPFEDMKKSEAIIPSQAGWNKGDSQKMMTNFGTPRDVKGKHLKRIWELEYPEEAEVSLYRL</sequence>
<evidence type="ECO:0000256" key="1">
    <source>
        <dbReference type="ARBA" id="ARBA00009631"/>
    </source>
</evidence>
<dbReference type="PROSITE" id="PS01052">
    <property type="entry name" value="CALPONIN_1"/>
    <property type="match status" value="2"/>
</dbReference>
<feature type="region of interest" description="Disordered" evidence="2">
    <location>
        <begin position="424"/>
        <end position="454"/>
    </location>
</feature>
<feature type="compositionally biased region" description="Polar residues" evidence="2">
    <location>
        <begin position="124"/>
        <end position="138"/>
    </location>
</feature>
<feature type="region of interest" description="Disordered" evidence="2">
    <location>
        <begin position="357"/>
        <end position="388"/>
    </location>
</feature>
<dbReference type="Pfam" id="PF00402">
    <property type="entry name" value="Calponin"/>
    <property type="match status" value="5"/>
</dbReference>
<feature type="region of interest" description="Disordered" evidence="2">
    <location>
        <begin position="208"/>
        <end position="344"/>
    </location>
</feature>
<comment type="similarity">
    <text evidence="1">Belongs to the calponin family.</text>
</comment>
<proteinExistence type="inferred from homology"/>
<accession>A0A914HGL7</accession>
<dbReference type="PANTHER" id="PTHR47385:SF11">
    <property type="entry name" value="PROTEIN UNC-87"/>
    <property type="match status" value="1"/>
</dbReference>
<feature type="region of interest" description="Disordered" evidence="2">
    <location>
        <begin position="522"/>
        <end position="544"/>
    </location>
</feature>
<feature type="region of interest" description="Disordered" evidence="2">
    <location>
        <begin position="10"/>
        <end position="31"/>
    </location>
</feature>
<feature type="compositionally biased region" description="Low complexity" evidence="2">
    <location>
        <begin position="286"/>
        <end position="337"/>
    </location>
</feature>